<sequence>MHLRRFNSRECSCPKEIAQETTVCNKLVSMRTLDYRDGQCGRLITADAKSLVKVDMTPRKRSCWFPPLCRICEPFKNIFILRPC</sequence>
<reference evidence="1" key="2">
    <citation type="submission" date="2015-11" db="EMBL/GenBank/DDBJ databases">
        <authorList>
            <person name="Zhang Y."/>
            <person name="Guo Z."/>
        </authorList>
    </citation>
    <scope>NUCLEOTIDE SEQUENCE</scope>
</reference>
<protein>
    <submittedName>
        <fullName evidence="1">Uncharacterized protein</fullName>
    </submittedName>
</protein>
<dbReference type="AlphaFoldDB" id="A0A068Y385"/>
<reference evidence="1" key="1">
    <citation type="journal article" date="2013" name="Nature">
        <title>The genomes of four tapeworm species reveal adaptations to parasitism.</title>
        <authorList>
            <person name="Tsai I.J."/>
            <person name="Zarowiecki M."/>
            <person name="Holroyd N."/>
            <person name="Garciarrubio A."/>
            <person name="Sanchez-Flores A."/>
            <person name="Brooks K.L."/>
            <person name="Tracey A."/>
            <person name="Bobes R.J."/>
            <person name="Fragoso G."/>
            <person name="Sciutto E."/>
            <person name="Aslett M."/>
            <person name="Beasley H."/>
            <person name="Bennett H.M."/>
            <person name="Cai J."/>
            <person name="Camicia F."/>
            <person name="Clark R."/>
            <person name="Cucher M."/>
            <person name="De Silva N."/>
            <person name="Day T.A."/>
            <person name="Deplazes P."/>
            <person name="Estrada K."/>
            <person name="Fernandez C."/>
            <person name="Holland P.W."/>
            <person name="Hou J."/>
            <person name="Hu S."/>
            <person name="Huckvale T."/>
            <person name="Hung S.S."/>
            <person name="Kamenetzky L."/>
            <person name="Keane J.A."/>
            <person name="Kiss F."/>
            <person name="Koziol U."/>
            <person name="Lambert O."/>
            <person name="Liu K."/>
            <person name="Luo X."/>
            <person name="Luo Y."/>
            <person name="Macchiaroli N."/>
            <person name="Nichol S."/>
            <person name="Paps J."/>
            <person name="Parkinson J."/>
            <person name="Pouchkina-Stantcheva N."/>
            <person name="Riddiford N."/>
            <person name="Rosenzvit M."/>
            <person name="Salinas G."/>
            <person name="Wasmuth J.D."/>
            <person name="Zamanian M."/>
            <person name="Zheng Y."/>
            <person name="Cai X."/>
            <person name="Soberon X."/>
            <person name="Olson P.D."/>
            <person name="Laclette J.P."/>
            <person name="Brehm K."/>
            <person name="Berriman M."/>
            <person name="Garciarrubio A."/>
            <person name="Bobes R.J."/>
            <person name="Fragoso G."/>
            <person name="Sanchez-Flores A."/>
            <person name="Estrada K."/>
            <person name="Cevallos M.A."/>
            <person name="Morett E."/>
            <person name="Gonzalez V."/>
            <person name="Portillo T."/>
            <person name="Ochoa-Leyva A."/>
            <person name="Jose M.V."/>
            <person name="Sciutto E."/>
            <person name="Landa A."/>
            <person name="Jimenez L."/>
            <person name="Valdes V."/>
            <person name="Carrero J.C."/>
            <person name="Larralde C."/>
            <person name="Morales-Montor J."/>
            <person name="Limon-Lason J."/>
            <person name="Soberon X."/>
            <person name="Laclette J.P."/>
        </authorList>
    </citation>
    <scope>NUCLEOTIDE SEQUENCE [LARGE SCALE GENOMIC DNA]</scope>
</reference>
<dbReference type="Proteomes" id="UP000017246">
    <property type="component" value="Unassembled WGS sequence"/>
</dbReference>
<proteinExistence type="predicted"/>
<evidence type="ECO:0000313" key="1">
    <source>
        <dbReference type="EMBL" id="CUT99600.1"/>
    </source>
</evidence>
<evidence type="ECO:0000313" key="2">
    <source>
        <dbReference type="Proteomes" id="UP000017246"/>
    </source>
</evidence>
<organism evidence="1 2">
    <name type="scientific">Echinococcus multilocularis</name>
    <name type="common">Fox tapeworm</name>
    <dbReference type="NCBI Taxonomy" id="6211"/>
    <lineage>
        <taxon>Eukaryota</taxon>
        <taxon>Metazoa</taxon>
        <taxon>Spiralia</taxon>
        <taxon>Lophotrochozoa</taxon>
        <taxon>Platyhelminthes</taxon>
        <taxon>Cestoda</taxon>
        <taxon>Eucestoda</taxon>
        <taxon>Cyclophyllidea</taxon>
        <taxon>Taeniidae</taxon>
        <taxon>Echinococcus</taxon>
    </lineage>
</organism>
<accession>A0A068Y385</accession>
<name>A0A068Y385_ECHMU</name>
<dbReference type="EMBL" id="LN902845">
    <property type="protein sequence ID" value="CUT99600.1"/>
    <property type="molecule type" value="Genomic_DNA"/>
</dbReference>
<keyword evidence="2" id="KW-1185">Reference proteome</keyword>